<dbReference type="AlphaFoldDB" id="A0AA38MMW4"/>
<evidence type="ECO:0000256" key="9">
    <source>
        <dbReference type="RuleBase" id="RU371123"/>
    </source>
</evidence>
<keyword evidence="13" id="KW-1185">Reference proteome</keyword>
<dbReference type="EC" id="1.8.3.2" evidence="9"/>
<dbReference type="PROSITE" id="PS51324">
    <property type="entry name" value="ERV_ALR"/>
    <property type="match status" value="1"/>
</dbReference>
<dbReference type="InterPro" id="IPR017905">
    <property type="entry name" value="ERV/ALR_sulphydryl_oxidase"/>
</dbReference>
<dbReference type="GO" id="GO:0005758">
    <property type="term" value="C:mitochondrial intermembrane space"/>
    <property type="evidence" value="ECO:0007669"/>
    <property type="project" value="UniProtKB-SubCell"/>
</dbReference>
<comment type="subcellular location">
    <subcellularLocation>
        <location evidence="2">Mitochondrion intermembrane space</location>
    </subcellularLocation>
</comment>
<keyword evidence="6" id="KW-0496">Mitochondrion</keyword>
<accession>A0AA38MMW4</accession>
<evidence type="ECO:0000256" key="1">
    <source>
        <dbReference type="ARBA" id="ARBA00001974"/>
    </source>
</evidence>
<dbReference type="InterPro" id="IPR039799">
    <property type="entry name" value="ALR/ERV"/>
</dbReference>
<evidence type="ECO:0000256" key="6">
    <source>
        <dbReference type="ARBA" id="ARBA00023128"/>
    </source>
</evidence>
<evidence type="ECO:0000256" key="5">
    <source>
        <dbReference type="ARBA" id="ARBA00023002"/>
    </source>
</evidence>
<evidence type="ECO:0000256" key="2">
    <source>
        <dbReference type="ARBA" id="ARBA00004569"/>
    </source>
</evidence>
<evidence type="ECO:0000256" key="7">
    <source>
        <dbReference type="ARBA" id="ARBA00023157"/>
    </source>
</evidence>
<keyword evidence="5 9" id="KW-0560">Oxidoreductase</keyword>
<reference evidence="12" key="1">
    <citation type="journal article" date="2023" name="G3 (Bethesda)">
        <title>Whole genome assemblies of Zophobas morio and Tenebrio molitor.</title>
        <authorList>
            <person name="Kaur S."/>
            <person name="Stinson S.A."/>
            <person name="diCenzo G.C."/>
        </authorList>
    </citation>
    <scope>NUCLEOTIDE SEQUENCE</scope>
    <source>
        <strain evidence="12">QUZm001</strain>
    </source>
</reference>
<keyword evidence="7" id="KW-1015">Disulfide bond</keyword>
<evidence type="ECO:0000313" key="13">
    <source>
        <dbReference type="Proteomes" id="UP001168821"/>
    </source>
</evidence>
<evidence type="ECO:0000259" key="11">
    <source>
        <dbReference type="PROSITE" id="PS51324"/>
    </source>
</evidence>
<evidence type="ECO:0000256" key="10">
    <source>
        <dbReference type="SAM" id="MobiDB-lite"/>
    </source>
</evidence>
<organism evidence="12 13">
    <name type="scientific">Zophobas morio</name>
    <dbReference type="NCBI Taxonomy" id="2755281"/>
    <lineage>
        <taxon>Eukaryota</taxon>
        <taxon>Metazoa</taxon>
        <taxon>Ecdysozoa</taxon>
        <taxon>Arthropoda</taxon>
        <taxon>Hexapoda</taxon>
        <taxon>Insecta</taxon>
        <taxon>Pterygota</taxon>
        <taxon>Neoptera</taxon>
        <taxon>Endopterygota</taxon>
        <taxon>Coleoptera</taxon>
        <taxon>Polyphaga</taxon>
        <taxon>Cucujiformia</taxon>
        <taxon>Tenebrionidae</taxon>
        <taxon>Zophobas</taxon>
    </lineage>
</organism>
<comment type="cofactor">
    <cofactor evidence="1 9">
        <name>FAD</name>
        <dbReference type="ChEBI" id="CHEBI:57692"/>
    </cofactor>
</comment>
<dbReference type="Proteomes" id="UP001168821">
    <property type="component" value="Unassembled WGS sequence"/>
</dbReference>
<evidence type="ECO:0000256" key="3">
    <source>
        <dbReference type="ARBA" id="ARBA00022630"/>
    </source>
</evidence>
<dbReference type="GO" id="GO:0050660">
    <property type="term" value="F:flavin adenine dinucleotide binding"/>
    <property type="evidence" value="ECO:0007669"/>
    <property type="project" value="TreeGrafter"/>
</dbReference>
<dbReference type="SUPFAM" id="SSF69000">
    <property type="entry name" value="FAD-dependent thiol oxidase"/>
    <property type="match status" value="1"/>
</dbReference>
<evidence type="ECO:0000313" key="12">
    <source>
        <dbReference type="EMBL" id="KAJ3664085.1"/>
    </source>
</evidence>
<keyword evidence="4 9" id="KW-0274">FAD</keyword>
<comment type="catalytic activity">
    <reaction evidence="8 9">
        <text>2 R'C(R)SH + O2 = R'C(R)S-S(R)CR' + H2O2</text>
        <dbReference type="Rhea" id="RHEA:17357"/>
        <dbReference type="ChEBI" id="CHEBI:15379"/>
        <dbReference type="ChEBI" id="CHEBI:16240"/>
        <dbReference type="ChEBI" id="CHEBI:16520"/>
        <dbReference type="ChEBI" id="CHEBI:17412"/>
        <dbReference type="EC" id="1.8.3.2"/>
    </reaction>
</comment>
<dbReference type="EMBL" id="JALNTZ010000002">
    <property type="protein sequence ID" value="KAJ3664085.1"/>
    <property type="molecule type" value="Genomic_DNA"/>
</dbReference>
<protein>
    <recommendedName>
        <fullName evidence="9">Sulfhydryl oxidase</fullName>
        <ecNumber evidence="9">1.8.3.2</ecNumber>
    </recommendedName>
</protein>
<dbReference type="InterPro" id="IPR036774">
    <property type="entry name" value="ERV/ALR_sulphydryl_oxid_sf"/>
</dbReference>
<dbReference type="Pfam" id="PF04777">
    <property type="entry name" value="Evr1_Alr"/>
    <property type="match status" value="1"/>
</dbReference>
<comment type="caution">
    <text evidence="12">The sequence shown here is derived from an EMBL/GenBank/DDBJ whole genome shotgun (WGS) entry which is preliminary data.</text>
</comment>
<evidence type="ECO:0000256" key="4">
    <source>
        <dbReference type="ARBA" id="ARBA00022827"/>
    </source>
</evidence>
<proteinExistence type="predicted"/>
<sequence length="160" mass="18532">MPRRRSHLEQENCRSCTSFSDYAKTARARKAHEDSSGEVAPSGSLRTDCPLDKEELGRSAWGLLHTIAAKYPDKPTRSEQRDMSAFFHLFSKFYPCDYCAEDFQRHIQVDPPPTSCYEELSQWLCRAHNKVNVKLGKPEFDCSKVDERWRDGWKDGSCDY</sequence>
<feature type="domain" description="ERV/ALR sulfhydryl oxidase" evidence="11">
    <location>
        <begin position="49"/>
        <end position="149"/>
    </location>
</feature>
<name>A0AA38MMW4_9CUCU</name>
<dbReference type="FunFam" id="1.20.120.310:FF:000003">
    <property type="entry name" value="Sulfhydryl oxidase"/>
    <property type="match status" value="1"/>
</dbReference>
<dbReference type="PANTHER" id="PTHR12645:SF0">
    <property type="entry name" value="FAD-LINKED SULFHYDRYL OXIDASE ALR"/>
    <property type="match status" value="1"/>
</dbReference>
<dbReference type="GO" id="GO:0016971">
    <property type="term" value="F:flavin-dependent sulfhydryl oxidase activity"/>
    <property type="evidence" value="ECO:0007669"/>
    <property type="project" value="InterPro"/>
</dbReference>
<dbReference type="PANTHER" id="PTHR12645">
    <property type="entry name" value="ALR/ERV"/>
    <property type="match status" value="1"/>
</dbReference>
<feature type="region of interest" description="Disordered" evidence="10">
    <location>
        <begin position="27"/>
        <end position="50"/>
    </location>
</feature>
<gene>
    <name evidence="12" type="ORF">Zmor_008282</name>
</gene>
<evidence type="ECO:0000256" key="8">
    <source>
        <dbReference type="ARBA" id="ARBA00048864"/>
    </source>
</evidence>
<keyword evidence="3 9" id="KW-0285">Flavoprotein</keyword>
<dbReference type="Gene3D" id="1.20.120.310">
    <property type="entry name" value="ERV/ALR sulfhydryl oxidase domain"/>
    <property type="match status" value="1"/>
</dbReference>